<evidence type="ECO:0000256" key="1">
    <source>
        <dbReference type="SAM" id="SignalP"/>
    </source>
</evidence>
<evidence type="ECO:0008006" key="4">
    <source>
        <dbReference type="Google" id="ProtNLM"/>
    </source>
</evidence>
<gene>
    <name evidence="2" type="ORF">CAUJ_LOCUS5454</name>
</gene>
<accession>A0A8S1H1W5</accession>
<dbReference type="EMBL" id="CAJGYM010000011">
    <property type="protein sequence ID" value="CAD6189535.1"/>
    <property type="molecule type" value="Genomic_DNA"/>
</dbReference>
<proteinExistence type="predicted"/>
<keyword evidence="1" id="KW-0732">Signal</keyword>
<keyword evidence="3" id="KW-1185">Reference proteome</keyword>
<sequence length="70" mass="8176">MFLRLLLLVAVVLILAEAKNRRQLKSLDACLYTDECPDGYVCDCRGPVDCYFLRRFCYRNGENNIFFGLF</sequence>
<dbReference type="Proteomes" id="UP000835052">
    <property type="component" value="Unassembled WGS sequence"/>
</dbReference>
<organism evidence="2 3">
    <name type="scientific">Caenorhabditis auriculariae</name>
    <dbReference type="NCBI Taxonomy" id="2777116"/>
    <lineage>
        <taxon>Eukaryota</taxon>
        <taxon>Metazoa</taxon>
        <taxon>Ecdysozoa</taxon>
        <taxon>Nematoda</taxon>
        <taxon>Chromadorea</taxon>
        <taxon>Rhabditida</taxon>
        <taxon>Rhabditina</taxon>
        <taxon>Rhabditomorpha</taxon>
        <taxon>Rhabditoidea</taxon>
        <taxon>Rhabditidae</taxon>
        <taxon>Peloderinae</taxon>
        <taxon>Caenorhabditis</taxon>
    </lineage>
</organism>
<feature type="signal peptide" evidence="1">
    <location>
        <begin position="1"/>
        <end position="18"/>
    </location>
</feature>
<evidence type="ECO:0000313" key="2">
    <source>
        <dbReference type="EMBL" id="CAD6189535.1"/>
    </source>
</evidence>
<reference evidence="2" key="1">
    <citation type="submission" date="2020-10" db="EMBL/GenBank/DDBJ databases">
        <authorList>
            <person name="Kikuchi T."/>
        </authorList>
    </citation>
    <scope>NUCLEOTIDE SEQUENCE</scope>
    <source>
        <strain evidence="2">NKZ352</strain>
    </source>
</reference>
<evidence type="ECO:0000313" key="3">
    <source>
        <dbReference type="Proteomes" id="UP000835052"/>
    </source>
</evidence>
<comment type="caution">
    <text evidence="2">The sequence shown here is derived from an EMBL/GenBank/DDBJ whole genome shotgun (WGS) entry which is preliminary data.</text>
</comment>
<name>A0A8S1H1W5_9PELO</name>
<protein>
    <recommendedName>
        <fullName evidence="4">EB domain-containing protein</fullName>
    </recommendedName>
</protein>
<dbReference type="AlphaFoldDB" id="A0A8S1H1W5"/>
<feature type="chain" id="PRO_5035748984" description="EB domain-containing protein" evidence="1">
    <location>
        <begin position="19"/>
        <end position="70"/>
    </location>
</feature>